<dbReference type="Proteomes" id="UP000013827">
    <property type="component" value="Unassembled WGS sequence"/>
</dbReference>
<dbReference type="PANTHER" id="PTHR36738:SF1">
    <property type="entry name" value="EXPRESSED PROTEIN"/>
    <property type="match status" value="1"/>
</dbReference>
<dbReference type="RefSeq" id="XP_005779378.1">
    <property type="nucleotide sequence ID" value="XM_005779321.1"/>
</dbReference>
<dbReference type="PANTHER" id="PTHR36738">
    <property type="entry name" value="EXPRESSED PROTEIN"/>
    <property type="match status" value="1"/>
</dbReference>
<dbReference type="Pfam" id="PF13301">
    <property type="entry name" value="DUF4079"/>
    <property type="match status" value="1"/>
</dbReference>
<keyword evidence="2" id="KW-0732">Signal</keyword>
<evidence type="ECO:0000256" key="1">
    <source>
        <dbReference type="SAM" id="Phobius"/>
    </source>
</evidence>
<dbReference type="GeneID" id="17272494"/>
<reference evidence="4" key="1">
    <citation type="journal article" date="2013" name="Nature">
        <title>Pan genome of the phytoplankton Emiliania underpins its global distribution.</title>
        <authorList>
            <person name="Read B.A."/>
            <person name="Kegel J."/>
            <person name="Klute M.J."/>
            <person name="Kuo A."/>
            <person name="Lefebvre S.C."/>
            <person name="Maumus F."/>
            <person name="Mayer C."/>
            <person name="Miller J."/>
            <person name="Monier A."/>
            <person name="Salamov A."/>
            <person name="Young J."/>
            <person name="Aguilar M."/>
            <person name="Claverie J.M."/>
            <person name="Frickenhaus S."/>
            <person name="Gonzalez K."/>
            <person name="Herman E.K."/>
            <person name="Lin Y.C."/>
            <person name="Napier J."/>
            <person name="Ogata H."/>
            <person name="Sarno A.F."/>
            <person name="Shmutz J."/>
            <person name="Schroeder D."/>
            <person name="de Vargas C."/>
            <person name="Verret F."/>
            <person name="von Dassow P."/>
            <person name="Valentin K."/>
            <person name="Van de Peer Y."/>
            <person name="Wheeler G."/>
            <person name="Dacks J.B."/>
            <person name="Delwiche C.F."/>
            <person name="Dyhrman S.T."/>
            <person name="Glockner G."/>
            <person name="John U."/>
            <person name="Richards T."/>
            <person name="Worden A.Z."/>
            <person name="Zhang X."/>
            <person name="Grigoriev I.V."/>
            <person name="Allen A.E."/>
            <person name="Bidle K."/>
            <person name="Borodovsky M."/>
            <person name="Bowler C."/>
            <person name="Brownlee C."/>
            <person name="Cock J.M."/>
            <person name="Elias M."/>
            <person name="Gladyshev V.N."/>
            <person name="Groth M."/>
            <person name="Guda C."/>
            <person name="Hadaegh A."/>
            <person name="Iglesias-Rodriguez M.D."/>
            <person name="Jenkins J."/>
            <person name="Jones B.M."/>
            <person name="Lawson T."/>
            <person name="Leese F."/>
            <person name="Lindquist E."/>
            <person name="Lobanov A."/>
            <person name="Lomsadze A."/>
            <person name="Malik S.B."/>
            <person name="Marsh M.E."/>
            <person name="Mackinder L."/>
            <person name="Mock T."/>
            <person name="Mueller-Roeber B."/>
            <person name="Pagarete A."/>
            <person name="Parker M."/>
            <person name="Probert I."/>
            <person name="Quesneville H."/>
            <person name="Raines C."/>
            <person name="Rensing S.A."/>
            <person name="Riano-Pachon D.M."/>
            <person name="Richier S."/>
            <person name="Rokitta S."/>
            <person name="Shiraiwa Y."/>
            <person name="Soanes D.M."/>
            <person name="van der Giezen M."/>
            <person name="Wahlund T.M."/>
            <person name="Williams B."/>
            <person name="Wilson W."/>
            <person name="Wolfe G."/>
            <person name="Wurch L.L."/>
        </authorList>
    </citation>
    <scope>NUCLEOTIDE SEQUENCE</scope>
</reference>
<proteinExistence type="predicted"/>
<protein>
    <recommendedName>
        <fullName evidence="5">Cytochrome b561 domain-containing protein</fullName>
    </recommendedName>
</protein>
<sequence>MLLAVFATTSLVPTVRLASAAPVLRVPAPPVASGVIAGLAPAFGSYADIWLPTLLSVGVPDFLLHWGHGAAMTTVLFAMGGYGTYLGWQTRLGNGDDVLPLNLGKPSRQMHSLLMSGALFFFLLGGQGGFVLLRGQGQEILQSAHSSTAVLGLALLLTQAVLGKTMGDSEMGRSVHAYLGSATMLALVVHAYNGLQLGTSFS</sequence>
<evidence type="ECO:0000256" key="2">
    <source>
        <dbReference type="SAM" id="SignalP"/>
    </source>
</evidence>
<dbReference type="eggNOG" id="ENOG502QPP2">
    <property type="taxonomic scope" value="Eukaryota"/>
</dbReference>
<accession>A0A0D3JTW4</accession>
<dbReference type="OMA" id="LLHWGHG"/>
<dbReference type="InterPro" id="IPR025067">
    <property type="entry name" value="DUF4079"/>
</dbReference>
<dbReference type="AlphaFoldDB" id="A0A0D3JTW4"/>
<dbReference type="KEGG" id="ehx:EMIHUDRAFT_114841"/>
<feature type="transmembrane region" description="Helical" evidence="1">
    <location>
        <begin position="175"/>
        <end position="195"/>
    </location>
</feature>
<dbReference type="HOGENOM" id="CLU_106506_0_0_1"/>
<feature type="transmembrane region" description="Helical" evidence="1">
    <location>
        <begin position="145"/>
        <end position="163"/>
    </location>
</feature>
<evidence type="ECO:0000313" key="3">
    <source>
        <dbReference type="EnsemblProtists" id="EOD26949"/>
    </source>
</evidence>
<feature type="transmembrane region" description="Helical" evidence="1">
    <location>
        <begin position="30"/>
        <end position="51"/>
    </location>
</feature>
<dbReference type="PaxDb" id="2903-EOD26949"/>
<feature type="signal peptide" evidence="2">
    <location>
        <begin position="1"/>
        <end position="20"/>
    </location>
</feature>
<evidence type="ECO:0008006" key="5">
    <source>
        <dbReference type="Google" id="ProtNLM"/>
    </source>
</evidence>
<feature type="transmembrane region" description="Helical" evidence="1">
    <location>
        <begin position="113"/>
        <end position="133"/>
    </location>
</feature>
<name>A0A0D3JTW4_EMIH1</name>
<keyword evidence="4" id="KW-1185">Reference proteome</keyword>
<feature type="chain" id="PRO_5044229106" description="Cytochrome b561 domain-containing protein" evidence="2">
    <location>
        <begin position="21"/>
        <end position="202"/>
    </location>
</feature>
<feature type="transmembrane region" description="Helical" evidence="1">
    <location>
        <begin position="63"/>
        <end position="85"/>
    </location>
</feature>
<evidence type="ECO:0000313" key="4">
    <source>
        <dbReference type="Proteomes" id="UP000013827"/>
    </source>
</evidence>
<keyword evidence="1" id="KW-0812">Transmembrane</keyword>
<reference evidence="3" key="2">
    <citation type="submission" date="2024-10" db="UniProtKB">
        <authorList>
            <consortium name="EnsemblProtists"/>
        </authorList>
    </citation>
    <scope>IDENTIFICATION</scope>
</reference>
<organism evidence="3 4">
    <name type="scientific">Emiliania huxleyi (strain CCMP1516)</name>
    <dbReference type="NCBI Taxonomy" id="280463"/>
    <lineage>
        <taxon>Eukaryota</taxon>
        <taxon>Haptista</taxon>
        <taxon>Haptophyta</taxon>
        <taxon>Prymnesiophyceae</taxon>
        <taxon>Isochrysidales</taxon>
        <taxon>Noelaerhabdaceae</taxon>
        <taxon>Emiliania</taxon>
    </lineage>
</organism>
<keyword evidence="1" id="KW-0472">Membrane</keyword>
<keyword evidence="1" id="KW-1133">Transmembrane helix</keyword>
<dbReference type="EnsemblProtists" id="EOD26949">
    <property type="protein sequence ID" value="EOD26949"/>
    <property type="gene ID" value="EMIHUDRAFT_114841"/>
</dbReference>